<feature type="domain" description="EF-hand" evidence="2">
    <location>
        <begin position="79"/>
        <end position="114"/>
    </location>
</feature>
<name>A0A9X1I3B9_9FLAO</name>
<dbReference type="PROSITE" id="PS51257">
    <property type="entry name" value="PROKAR_LIPOPROTEIN"/>
    <property type="match status" value="1"/>
</dbReference>
<feature type="region of interest" description="Disordered" evidence="1">
    <location>
        <begin position="21"/>
        <end position="126"/>
    </location>
</feature>
<dbReference type="InterPro" id="IPR011992">
    <property type="entry name" value="EF-hand-dom_pair"/>
</dbReference>
<dbReference type="InterPro" id="IPR018247">
    <property type="entry name" value="EF_Hand_1_Ca_BS"/>
</dbReference>
<dbReference type="SUPFAM" id="SSF47473">
    <property type="entry name" value="EF-hand"/>
    <property type="match status" value="1"/>
</dbReference>
<protein>
    <recommendedName>
        <fullName evidence="2">EF-hand domain-containing protein</fullName>
    </recommendedName>
</protein>
<reference evidence="3" key="1">
    <citation type="submission" date="2021-10" db="EMBL/GenBank/DDBJ databases">
        <title>Tamlana sargassums sp. nov., and Tamlana laminarinivorans sp. nov., two new bacteria isolated from the brown alga.</title>
        <authorList>
            <person name="Li J."/>
        </authorList>
    </citation>
    <scope>NUCLEOTIDE SEQUENCE</scope>
    <source>
        <strain evidence="3">PT2-4</strain>
    </source>
</reference>
<evidence type="ECO:0000259" key="2">
    <source>
        <dbReference type="PROSITE" id="PS50222"/>
    </source>
</evidence>
<dbReference type="Pfam" id="PF13202">
    <property type="entry name" value="EF-hand_5"/>
    <property type="match status" value="1"/>
</dbReference>
<dbReference type="RefSeq" id="WP_226544375.1">
    <property type="nucleotide sequence ID" value="NZ_JAJAPW010000006.1"/>
</dbReference>
<accession>A0A9X1I3B9</accession>
<dbReference type="PROSITE" id="PS50222">
    <property type="entry name" value="EF_HAND_2"/>
    <property type="match status" value="1"/>
</dbReference>
<feature type="compositionally biased region" description="Basic and acidic residues" evidence="1">
    <location>
        <begin position="26"/>
        <end position="36"/>
    </location>
</feature>
<comment type="caution">
    <text evidence="3">The sequence shown here is derived from an EMBL/GenBank/DDBJ whole genome shotgun (WGS) entry which is preliminary data.</text>
</comment>
<organism evidence="3 4">
    <name type="scientific">Neotamlana laminarinivorans</name>
    <dbReference type="NCBI Taxonomy" id="2883124"/>
    <lineage>
        <taxon>Bacteria</taxon>
        <taxon>Pseudomonadati</taxon>
        <taxon>Bacteroidota</taxon>
        <taxon>Flavobacteriia</taxon>
        <taxon>Flavobacteriales</taxon>
        <taxon>Flavobacteriaceae</taxon>
        <taxon>Neotamlana</taxon>
    </lineage>
</organism>
<evidence type="ECO:0000313" key="3">
    <source>
        <dbReference type="EMBL" id="MCB4799893.1"/>
    </source>
</evidence>
<gene>
    <name evidence="3" type="ORF">LG649_13645</name>
</gene>
<evidence type="ECO:0000313" key="4">
    <source>
        <dbReference type="Proteomes" id="UP001139199"/>
    </source>
</evidence>
<proteinExistence type="predicted"/>
<dbReference type="InterPro" id="IPR002048">
    <property type="entry name" value="EF_hand_dom"/>
</dbReference>
<dbReference type="PROSITE" id="PS00018">
    <property type="entry name" value="EF_HAND_1"/>
    <property type="match status" value="1"/>
</dbReference>
<feature type="compositionally biased region" description="Acidic residues" evidence="1">
    <location>
        <begin position="84"/>
        <end position="95"/>
    </location>
</feature>
<sequence length="126" mass="13848">MKNIIKTSFLLIAIISLVSCGSKKKKETETSTEIKQEIPYNEAPRQGREEGGRPEGPPDFSKIIEDMDANNDGKLAKTEVEGPLAEDFDTIDTDADGFISETEFDKAPKPEPRGGGKHEGGERPER</sequence>
<evidence type="ECO:0000256" key="1">
    <source>
        <dbReference type="SAM" id="MobiDB-lite"/>
    </source>
</evidence>
<dbReference type="AlphaFoldDB" id="A0A9X1I3B9"/>
<dbReference type="EMBL" id="JAJAPW010000006">
    <property type="protein sequence ID" value="MCB4799893.1"/>
    <property type="molecule type" value="Genomic_DNA"/>
</dbReference>
<dbReference type="GO" id="GO:0005509">
    <property type="term" value="F:calcium ion binding"/>
    <property type="evidence" value="ECO:0007669"/>
    <property type="project" value="InterPro"/>
</dbReference>
<dbReference type="Gene3D" id="1.10.238.10">
    <property type="entry name" value="EF-hand"/>
    <property type="match status" value="1"/>
</dbReference>
<dbReference type="Proteomes" id="UP001139199">
    <property type="component" value="Unassembled WGS sequence"/>
</dbReference>
<feature type="compositionally biased region" description="Basic and acidic residues" evidence="1">
    <location>
        <begin position="103"/>
        <end position="126"/>
    </location>
</feature>
<keyword evidence="4" id="KW-1185">Reference proteome</keyword>